<keyword evidence="2" id="KW-1185">Reference proteome</keyword>
<evidence type="ECO:0000313" key="2">
    <source>
        <dbReference type="Proteomes" id="UP000183567"/>
    </source>
</evidence>
<dbReference type="EMBL" id="LVVM01004667">
    <property type="protein sequence ID" value="OJA12428.1"/>
    <property type="molecule type" value="Genomic_DNA"/>
</dbReference>
<organism evidence="1 2">
    <name type="scientific">Rhizopogon vesiculosus</name>
    <dbReference type="NCBI Taxonomy" id="180088"/>
    <lineage>
        <taxon>Eukaryota</taxon>
        <taxon>Fungi</taxon>
        <taxon>Dikarya</taxon>
        <taxon>Basidiomycota</taxon>
        <taxon>Agaricomycotina</taxon>
        <taxon>Agaricomycetes</taxon>
        <taxon>Agaricomycetidae</taxon>
        <taxon>Boletales</taxon>
        <taxon>Suillineae</taxon>
        <taxon>Rhizopogonaceae</taxon>
        <taxon>Rhizopogon</taxon>
    </lineage>
</organism>
<proteinExistence type="predicted"/>
<dbReference type="AlphaFoldDB" id="A0A1J8QKX9"/>
<accession>A0A1J8QKX9</accession>
<dbReference type="Proteomes" id="UP000183567">
    <property type="component" value="Unassembled WGS sequence"/>
</dbReference>
<protein>
    <submittedName>
        <fullName evidence="1">Uncharacterized protein</fullName>
    </submittedName>
</protein>
<comment type="caution">
    <text evidence="1">The sequence shown here is derived from an EMBL/GenBank/DDBJ whole genome shotgun (WGS) entry which is preliminary data.</text>
</comment>
<name>A0A1J8QKX9_9AGAM</name>
<gene>
    <name evidence="1" type="ORF">AZE42_08094</name>
</gene>
<sequence length="47" mass="5467">MTIVLNDPSVWPVISYLRGTSYFEAACFTAVVYDWGTHDTDVYRENY</sequence>
<reference evidence="1 2" key="1">
    <citation type="submission" date="2016-03" db="EMBL/GenBank/DDBJ databases">
        <title>Comparative genomics of the ectomycorrhizal sister species Rhizopogon vinicolor and Rhizopogon vesiculosus (Basidiomycota: Boletales) reveals a divergence of the mating type B locus.</title>
        <authorList>
            <person name="Mujic A.B."/>
            <person name="Kuo A."/>
            <person name="Tritt A."/>
            <person name="Lipzen A."/>
            <person name="Chen C."/>
            <person name="Johnson J."/>
            <person name="Sharma A."/>
            <person name="Barry K."/>
            <person name="Grigoriev I.V."/>
            <person name="Spatafora J.W."/>
        </authorList>
    </citation>
    <scope>NUCLEOTIDE SEQUENCE [LARGE SCALE GENOMIC DNA]</scope>
    <source>
        <strain evidence="1 2">AM-OR11-056</strain>
    </source>
</reference>
<evidence type="ECO:0000313" key="1">
    <source>
        <dbReference type="EMBL" id="OJA12428.1"/>
    </source>
</evidence>